<dbReference type="Gene3D" id="3.40.50.2300">
    <property type="match status" value="2"/>
</dbReference>
<proteinExistence type="predicted"/>
<dbReference type="GO" id="GO:0003700">
    <property type="term" value="F:DNA-binding transcription factor activity"/>
    <property type="evidence" value="ECO:0007669"/>
    <property type="project" value="TreeGrafter"/>
</dbReference>
<name>A0A5N7IZ15_9CLOT</name>
<sequence length="328" mass="36594">MVGIKDIAIECNVSATTVSRALNNSKEISKKTRELILKTCEEKGYIPNSAARSLILNKTNMIGLLIPDITNQYYAYVSKGVSSYLEKIGYGLVLCNSDRNKDNENRYIDFLAQKRVDGIILIPVKPKASDYKKIIANVPLVMADNYVKDLEVSYVGNDNYVGARKIVSHMLRQGYRKIGVILGDESSTASNERLKGYKDILTENNIEISNDILLNSSANFEDGFKLAEVLINKKVDAIFTINDSVAMGVMKYAHMNNILIPKDIGIAGYDDIEQASMLTVPLTTVHQKKFELGKIAAKILIEEINNHNTLKQTIILKPELVIRKSCNE</sequence>
<dbReference type="InterPro" id="IPR028082">
    <property type="entry name" value="Peripla_BP_I"/>
</dbReference>
<dbReference type="AlphaFoldDB" id="A0A5N7IZ15"/>
<dbReference type="SMART" id="SM00354">
    <property type="entry name" value="HTH_LACI"/>
    <property type="match status" value="1"/>
</dbReference>
<dbReference type="RefSeq" id="WP_152751297.1">
    <property type="nucleotide sequence ID" value="NZ_SPSE01000017.1"/>
</dbReference>
<keyword evidence="1" id="KW-0805">Transcription regulation</keyword>
<keyword evidence="3" id="KW-0804">Transcription</keyword>
<dbReference type="CDD" id="cd06267">
    <property type="entry name" value="PBP1_LacI_sugar_binding-like"/>
    <property type="match status" value="1"/>
</dbReference>
<dbReference type="InterPro" id="IPR010982">
    <property type="entry name" value="Lambda_DNA-bd_dom_sf"/>
</dbReference>
<feature type="domain" description="HTH lacI-type" evidence="4">
    <location>
        <begin position="2"/>
        <end position="56"/>
    </location>
</feature>
<dbReference type="InterPro" id="IPR000843">
    <property type="entry name" value="HTH_LacI"/>
</dbReference>
<reference evidence="5 6" key="1">
    <citation type="journal article" date="2019" name="Lett. Appl. Microbiol.">
        <title>A case of 'blown pack' spoilage of vacuum-packaged pork likely associated with Clostridium estertheticum in Canada.</title>
        <authorList>
            <person name="Zhang P."/>
            <person name="Ward P."/>
            <person name="McMullen L.M."/>
            <person name="Yang X."/>
        </authorList>
    </citation>
    <scope>NUCLEOTIDE SEQUENCE [LARGE SCALE GENOMIC DNA]</scope>
    <source>
        <strain evidence="5 6">MA19</strain>
    </source>
</reference>
<dbReference type="PROSITE" id="PS50932">
    <property type="entry name" value="HTH_LACI_2"/>
    <property type="match status" value="1"/>
</dbReference>
<dbReference type="Pfam" id="PF00356">
    <property type="entry name" value="LacI"/>
    <property type="match status" value="1"/>
</dbReference>
<keyword evidence="2" id="KW-0238">DNA-binding</keyword>
<dbReference type="CDD" id="cd01392">
    <property type="entry name" value="HTH_LacI"/>
    <property type="match status" value="1"/>
</dbReference>
<dbReference type="Proteomes" id="UP000342249">
    <property type="component" value="Unassembled WGS sequence"/>
</dbReference>
<evidence type="ECO:0000313" key="5">
    <source>
        <dbReference type="EMBL" id="MPQ61713.1"/>
    </source>
</evidence>
<evidence type="ECO:0000256" key="2">
    <source>
        <dbReference type="ARBA" id="ARBA00023125"/>
    </source>
</evidence>
<dbReference type="SUPFAM" id="SSF47413">
    <property type="entry name" value="lambda repressor-like DNA-binding domains"/>
    <property type="match status" value="1"/>
</dbReference>
<evidence type="ECO:0000256" key="3">
    <source>
        <dbReference type="ARBA" id="ARBA00023163"/>
    </source>
</evidence>
<dbReference type="InterPro" id="IPR001761">
    <property type="entry name" value="Peripla_BP/Lac1_sug-bd_dom"/>
</dbReference>
<accession>A0A5N7IZ15</accession>
<dbReference type="Pfam" id="PF00532">
    <property type="entry name" value="Peripla_BP_1"/>
    <property type="match status" value="1"/>
</dbReference>
<dbReference type="Gene3D" id="1.10.260.40">
    <property type="entry name" value="lambda repressor-like DNA-binding domains"/>
    <property type="match status" value="1"/>
</dbReference>
<dbReference type="GO" id="GO:0000976">
    <property type="term" value="F:transcription cis-regulatory region binding"/>
    <property type="evidence" value="ECO:0007669"/>
    <property type="project" value="TreeGrafter"/>
</dbReference>
<evidence type="ECO:0000313" key="6">
    <source>
        <dbReference type="Proteomes" id="UP000342249"/>
    </source>
</evidence>
<gene>
    <name evidence="5" type="ORF">E4V82_06250</name>
</gene>
<dbReference type="EMBL" id="SPSF01000016">
    <property type="protein sequence ID" value="MPQ61713.1"/>
    <property type="molecule type" value="Genomic_DNA"/>
</dbReference>
<evidence type="ECO:0000259" key="4">
    <source>
        <dbReference type="PROSITE" id="PS50932"/>
    </source>
</evidence>
<dbReference type="PANTHER" id="PTHR30146:SF109">
    <property type="entry name" value="HTH-TYPE TRANSCRIPTIONAL REGULATOR GALS"/>
    <property type="match status" value="1"/>
</dbReference>
<dbReference type="PANTHER" id="PTHR30146">
    <property type="entry name" value="LACI-RELATED TRANSCRIPTIONAL REPRESSOR"/>
    <property type="match status" value="1"/>
</dbReference>
<organism evidence="5 6">
    <name type="scientific">Clostridium estertheticum</name>
    <dbReference type="NCBI Taxonomy" id="238834"/>
    <lineage>
        <taxon>Bacteria</taxon>
        <taxon>Bacillati</taxon>
        <taxon>Bacillota</taxon>
        <taxon>Clostridia</taxon>
        <taxon>Eubacteriales</taxon>
        <taxon>Clostridiaceae</taxon>
        <taxon>Clostridium</taxon>
    </lineage>
</organism>
<dbReference type="SUPFAM" id="SSF53822">
    <property type="entry name" value="Periplasmic binding protein-like I"/>
    <property type="match status" value="1"/>
</dbReference>
<evidence type="ECO:0000256" key="1">
    <source>
        <dbReference type="ARBA" id="ARBA00023015"/>
    </source>
</evidence>
<comment type="caution">
    <text evidence="5">The sequence shown here is derived from an EMBL/GenBank/DDBJ whole genome shotgun (WGS) entry which is preliminary data.</text>
</comment>
<protein>
    <submittedName>
        <fullName evidence="5">LacI family transcriptional regulator</fullName>
    </submittedName>
</protein>